<sequence length="544" mass="62236">MADRRGKRRRSRLSDDDQAPPPRQNKRRREGYAIPPQPKSPPYPRDVSPDPKPKRKQDFRRRGIVAGLLDRIPNRKRTDRSATWPLLEDSWGLLPLPENIANPQRRTMVAWEPYDPYSDRVRKLKPKLDSEMVIQLMKHGIMEKKYEMTIRDMRKWLDSEREWTVGVGSRQNMWRGSRMLGRGGFGLVGLWERDPLEEGEEDANESVGLPKGLTKVAVKQQMRRYDDLREEGDLQKKLVETGTKHIVRIFPKNDESTVEGNIQQSTTRGEILRLLECLAGSTAMMEHGNENLKGTSWSTADPTESLVHFDIKPINQTYQQCMGKAMHFIMNKEKMLPNVDGTVAGKWLFFQPDITSPEMFRTTGHGILGMPYSVRLLSTVLRMLAIEPQYRIESRELLSICRESIRLCNQAVAATTTMEGKPLYDAQANLFTINRDQPRHTTMEEIEKVEKCAKNKLKMVENEPPRTVRTTATNSNDEESARIRGLAAMNLGSGSKEKVPRSGELIDVLFEAPEPDPMSSVIYNDVAKAESSIDYSEIPDFRDV</sequence>
<dbReference type="AlphaFoldDB" id="A0A9N9LL06"/>
<comment type="caution">
    <text evidence="2">The sequence shown here is derived from an EMBL/GenBank/DDBJ whole genome shotgun (WGS) entry which is preliminary data.</text>
</comment>
<dbReference type="Proteomes" id="UP000701801">
    <property type="component" value="Unassembled WGS sequence"/>
</dbReference>
<gene>
    <name evidence="2" type="ORF">HYALB_00012193</name>
</gene>
<protein>
    <submittedName>
        <fullName evidence="2">Uncharacterized protein</fullName>
    </submittedName>
</protein>
<proteinExistence type="predicted"/>
<evidence type="ECO:0000313" key="2">
    <source>
        <dbReference type="EMBL" id="CAG8975025.1"/>
    </source>
</evidence>
<feature type="compositionally biased region" description="Basic residues" evidence="1">
    <location>
        <begin position="1"/>
        <end position="11"/>
    </location>
</feature>
<feature type="compositionally biased region" description="Pro residues" evidence="1">
    <location>
        <begin position="35"/>
        <end position="44"/>
    </location>
</feature>
<keyword evidence="3" id="KW-1185">Reference proteome</keyword>
<dbReference type="OrthoDB" id="310217at2759"/>
<organism evidence="2 3">
    <name type="scientific">Hymenoscyphus albidus</name>
    <dbReference type="NCBI Taxonomy" id="595503"/>
    <lineage>
        <taxon>Eukaryota</taxon>
        <taxon>Fungi</taxon>
        <taxon>Dikarya</taxon>
        <taxon>Ascomycota</taxon>
        <taxon>Pezizomycotina</taxon>
        <taxon>Leotiomycetes</taxon>
        <taxon>Helotiales</taxon>
        <taxon>Helotiaceae</taxon>
        <taxon>Hymenoscyphus</taxon>
    </lineage>
</organism>
<evidence type="ECO:0000256" key="1">
    <source>
        <dbReference type="SAM" id="MobiDB-lite"/>
    </source>
</evidence>
<accession>A0A9N9LL06</accession>
<name>A0A9N9LL06_9HELO</name>
<feature type="compositionally biased region" description="Basic residues" evidence="1">
    <location>
        <begin position="53"/>
        <end position="63"/>
    </location>
</feature>
<evidence type="ECO:0000313" key="3">
    <source>
        <dbReference type="Proteomes" id="UP000701801"/>
    </source>
</evidence>
<reference evidence="2" key="1">
    <citation type="submission" date="2021-07" db="EMBL/GenBank/DDBJ databases">
        <authorList>
            <person name="Durling M."/>
        </authorList>
    </citation>
    <scope>NUCLEOTIDE SEQUENCE</scope>
</reference>
<dbReference type="EMBL" id="CAJVRM010000122">
    <property type="protein sequence ID" value="CAG8975025.1"/>
    <property type="molecule type" value="Genomic_DNA"/>
</dbReference>
<feature type="region of interest" description="Disordered" evidence="1">
    <location>
        <begin position="1"/>
        <end position="64"/>
    </location>
</feature>